<sequence length="110" mass="11093">MSGDEVGANVGAALGKGRDLVITANGLRGLTIVFNQAIDEANTAVGKTPGVSGYDSFGGEYESFMSEVESHALGGAYNVQDAASGVGSTDSANDNSFSASGAGLSRRINW</sequence>
<dbReference type="AlphaFoldDB" id="A0A7X0D3Z2"/>
<evidence type="ECO:0000256" key="1">
    <source>
        <dbReference type="SAM" id="MobiDB-lite"/>
    </source>
</evidence>
<dbReference type="EMBL" id="JACHDS010000001">
    <property type="protein sequence ID" value="MBB6170525.1"/>
    <property type="molecule type" value="Genomic_DNA"/>
</dbReference>
<dbReference type="Proteomes" id="UP000546642">
    <property type="component" value="Unassembled WGS sequence"/>
</dbReference>
<proteinExistence type="predicted"/>
<keyword evidence="3" id="KW-1185">Reference proteome</keyword>
<accession>A0A7X0D3Z2</accession>
<name>A0A7X0D3Z2_9ACTN</name>
<reference evidence="2 3" key="1">
    <citation type="submission" date="2020-08" db="EMBL/GenBank/DDBJ databases">
        <title>Sequencing the genomes of 1000 actinobacteria strains.</title>
        <authorList>
            <person name="Klenk H.-P."/>
        </authorList>
    </citation>
    <scope>NUCLEOTIDE SEQUENCE [LARGE SCALE GENOMIC DNA]</scope>
    <source>
        <strain evidence="2 3">DSM 46659</strain>
    </source>
</reference>
<evidence type="ECO:0000313" key="3">
    <source>
        <dbReference type="Proteomes" id="UP000546642"/>
    </source>
</evidence>
<gene>
    <name evidence="2" type="ORF">HNR23_000585</name>
</gene>
<comment type="caution">
    <text evidence="2">The sequence shown here is derived from an EMBL/GenBank/DDBJ whole genome shotgun (WGS) entry which is preliminary data.</text>
</comment>
<feature type="region of interest" description="Disordered" evidence="1">
    <location>
        <begin position="84"/>
        <end position="110"/>
    </location>
</feature>
<evidence type="ECO:0000313" key="2">
    <source>
        <dbReference type="EMBL" id="MBB6170525.1"/>
    </source>
</evidence>
<organism evidence="2 3">
    <name type="scientific">Nocardiopsis mwathae</name>
    <dbReference type="NCBI Taxonomy" id="1472723"/>
    <lineage>
        <taxon>Bacteria</taxon>
        <taxon>Bacillati</taxon>
        <taxon>Actinomycetota</taxon>
        <taxon>Actinomycetes</taxon>
        <taxon>Streptosporangiales</taxon>
        <taxon>Nocardiopsidaceae</taxon>
        <taxon>Nocardiopsis</taxon>
    </lineage>
</organism>
<protein>
    <submittedName>
        <fullName evidence="2">Uncharacterized protein</fullName>
    </submittedName>
</protein>
<dbReference type="RefSeq" id="WP_184073236.1">
    <property type="nucleotide sequence ID" value="NZ_JACHDS010000001.1"/>
</dbReference>
<feature type="compositionally biased region" description="Polar residues" evidence="1">
    <location>
        <begin position="86"/>
        <end position="99"/>
    </location>
</feature>